<sequence>MLRNLIIFGFLNLTISLIGQNTQMITNRVDSIKDFYYSETYNEYDFLNGKEYKPYYNPTTSSPLLESTMGVGTVYCKGVAYKKLTLLYDRNLDELIVMPNKFIAENIYVTLNKVKIDSFSIKYNDKLYHLIHHRSDDELPQGFYEIPYSGKNKLFIKHSTNNLYNNGILTYYPKTERYLLKDDQYFQFKKKKDLLLIFSENKKKIRKKLRSFHKPFKQLTNYQISQVLQFAESL</sequence>
<gene>
    <name evidence="1" type="ORF">KEM10_10320</name>
</gene>
<protein>
    <submittedName>
        <fullName evidence="1">Uncharacterized protein</fullName>
    </submittedName>
</protein>
<dbReference type="EMBL" id="JAGUCO010000006">
    <property type="protein sequence ID" value="MBS2098673.1"/>
    <property type="molecule type" value="Genomic_DNA"/>
</dbReference>
<keyword evidence="2" id="KW-1185">Reference proteome</keyword>
<evidence type="ECO:0000313" key="1">
    <source>
        <dbReference type="EMBL" id="MBS2098673.1"/>
    </source>
</evidence>
<comment type="caution">
    <text evidence="1">The sequence shown here is derived from an EMBL/GenBank/DDBJ whole genome shotgun (WGS) entry which is preliminary data.</text>
</comment>
<organism evidence="1 2">
    <name type="scientific">Carboxylicivirga linearis</name>
    <dbReference type="NCBI Taxonomy" id="1628157"/>
    <lineage>
        <taxon>Bacteria</taxon>
        <taxon>Pseudomonadati</taxon>
        <taxon>Bacteroidota</taxon>
        <taxon>Bacteroidia</taxon>
        <taxon>Marinilabiliales</taxon>
        <taxon>Marinilabiliaceae</taxon>
        <taxon>Carboxylicivirga</taxon>
    </lineage>
</organism>
<reference evidence="1 2" key="1">
    <citation type="journal article" date="2015" name="Int. J. Syst. Evol. Microbiol.">
        <title>Carboxylicivirga linearis sp. nov., isolated from a sea cucumber culture pond.</title>
        <authorList>
            <person name="Wang F.Q."/>
            <person name="Zhou Y.X."/>
            <person name="Lin X.Z."/>
            <person name="Chen G.J."/>
            <person name="Du Z.J."/>
        </authorList>
    </citation>
    <scope>NUCLEOTIDE SEQUENCE [LARGE SCALE GENOMIC DNA]</scope>
    <source>
        <strain evidence="1 2">FB218</strain>
    </source>
</reference>
<evidence type="ECO:0000313" key="2">
    <source>
        <dbReference type="Proteomes" id="UP000708576"/>
    </source>
</evidence>
<name>A0ABS5JUT0_9BACT</name>
<proteinExistence type="predicted"/>
<dbReference type="Proteomes" id="UP000708576">
    <property type="component" value="Unassembled WGS sequence"/>
</dbReference>
<accession>A0ABS5JUT0</accession>
<dbReference type="RefSeq" id="WP_212215917.1">
    <property type="nucleotide sequence ID" value="NZ_JAGUCO010000006.1"/>
</dbReference>